<dbReference type="InterPro" id="IPR016193">
    <property type="entry name" value="Cytidine_deaminase-like"/>
</dbReference>
<evidence type="ECO:0000259" key="4">
    <source>
        <dbReference type="PROSITE" id="PS51747"/>
    </source>
</evidence>
<feature type="domain" description="CMP/dCMP-type deaminase" evidence="4">
    <location>
        <begin position="306"/>
        <end position="440"/>
    </location>
</feature>
<dbReference type="SUPFAM" id="SSF82199">
    <property type="entry name" value="SET domain"/>
    <property type="match status" value="1"/>
</dbReference>
<accession>A0A8H6S597</accession>
<keyword evidence="5" id="KW-0808">Transferase</keyword>
<dbReference type="GO" id="GO:0032259">
    <property type="term" value="P:methylation"/>
    <property type="evidence" value="ECO:0007669"/>
    <property type="project" value="UniProtKB-KW"/>
</dbReference>
<dbReference type="PANTHER" id="PTHR11079">
    <property type="entry name" value="CYTOSINE DEAMINASE FAMILY MEMBER"/>
    <property type="match status" value="1"/>
</dbReference>
<dbReference type="GO" id="GO:0052717">
    <property type="term" value="F:tRNA-specific adenosine-34 deaminase activity"/>
    <property type="evidence" value="ECO:0007669"/>
    <property type="project" value="TreeGrafter"/>
</dbReference>
<dbReference type="GO" id="GO:0005634">
    <property type="term" value="C:nucleus"/>
    <property type="evidence" value="ECO:0007669"/>
    <property type="project" value="TreeGrafter"/>
</dbReference>
<dbReference type="OrthoDB" id="3180714at2759"/>
<dbReference type="GO" id="GO:0008033">
    <property type="term" value="P:tRNA processing"/>
    <property type="evidence" value="ECO:0007669"/>
    <property type="project" value="UniProtKB-KW"/>
</dbReference>
<keyword evidence="5" id="KW-0489">Methyltransferase</keyword>
<organism evidence="5 6">
    <name type="scientific">Mycena chlorophos</name>
    <name type="common">Agaric fungus</name>
    <name type="synonym">Agaricus chlorophos</name>
    <dbReference type="NCBI Taxonomy" id="658473"/>
    <lineage>
        <taxon>Eukaryota</taxon>
        <taxon>Fungi</taxon>
        <taxon>Dikarya</taxon>
        <taxon>Basidiomycota</taxon>
        <taxon>Agaricomycotina</taxon>
        <taxon>Agaricomycetes</taxon>
        <taxon>Agaricomycetidae</taxon>
        <taxon>Agaricales</taxon>
        <taxon>Marasmiineae</taxon>
        <taxon>Mycenaceae</taxon>
        <taxon>Mycena</taxon>
    </lineage>
</organism>
<proteinExistence type="inferred from homology"/>
<dbReference type="EMBL" id="JACAZE010000024">
    <property type="protein sequence ID" value="KAF7291565.1"/>
    <property type="molecule type" value="Genomic_DNA"/>
</dbReference>
<evidence type="ECO:0000256" key="2">
    <source>
        <dbReference type="ARBA" id="ARBA00038160"/>
    </source>
</evidence>
<dbReference type="GO" id="GO:0008168">
    <property type="term" value="F:methyltransferase activity"/>
    <property type="evidence" value="ECO:0007669"/>
    <property type="project" value="UniProtKB-KW"/>
</dbReference>
<keyword evidence="6" id="KW-1185">Reference proteome</keyword>
<dbReference type="Gene3D" id="2.170.270.10">
    <property type="entry name" value="SET domain"/>
    <property type="match status" value="1"/>
</dbReference>
<dbReference type="Proteomes" id="UP000613580">
    <property type="component" value="Unassembled WGS sequence"/>
</dbReference>
<dbReference type="InterPro" id="IPR001214">
    <property type="entry name" value="SET_dom"/>
</dbReference>
<dbReference type="CDD" id="cd10540">
    <property type="entry name" value="SET_SpSet7-like"/>
    <property type="match status" value="1"/>
</dbReference>
<dbReference type="Gene3D" id="3.40.140.10">
    <property type="entry name" value="Cytidine Deaminase, domain 2"/>
    <property type="match status" value="1"/>
</dbReference>
<dbReference type="PROSITE" id="PS50280">
    <property type="entry name" value="SET"/>
    <property type="match status" value="1"/>
</dbReference>
<evidence type="ECO:0000313" key="5">
    <source>
        <dbReference type="EMBL" id="KAF7291565.1"/>
    </source>
</evidence>
<dbReference type="PROSITE" id="PS51747">
    <property type="entry name" value="CYT_DCMP_DEAMINASES_2"/>
    <property type="match status" value="1"/>
</dbReference>
<evidence type="ECO:0000313" key="6">
    <source>
        <dbReference type="Proteomes" id="UP000613580"/>
    </source>
</evidence>
<dbReference type="Pfam" id="PF00383">
    <property type="entry name" value="dCMP_cyt_deam_1"/>
    <property type="match status" value="1"/>
</dbReference>
<dbReference type="SUPFAM" id="SSF53927">
    <property type="entry name" value="Cytidine deaminase-like"/>
    <property type="match status" value="1"/>
</dbReference>
<dbReference type="Pfam" id="PF00856">
    <property type="entry name" value="SET"/>
    <property type="match status" value="1"/>
</dbReference>
<sequence length="463" mass="50567">MSALRVAHSPDKGRGIFAAHPIPAQTLVETSPVLLLAKDEWETHGRHTILDHYTFRWRNGAMALALGLGMQSSAPQNLVAHCGQPGSLFNHSETPNLSYSTHPDSNEITYTTTRAIAEGEELCIYYGSNLWFQPAGAAASTSDVQIEDGWGGLSNLETPPDFLEGNPDDIIPEDELPFERFKPPPDEESAETIRTAQAWVVDVPDARNIGAMLKWINRVGLDTPELGHLKRVRKTPTTNTFLLSLDPDAPTLPPEIELPDPPRQISVPTSAALTLTSLALKNALWPTTYAPKRKGEVEDWTRGKARWAMQAMQTVVDEAIKAQAAGELAIAAYIPSEPDSFIAHDTRQSTAHPLRHAVLNAVRKLADHHAVITTSSEENGQNYLLTGQTLFTTHEPCIMCSMALLHSRVKEVFFLIPMDKTGGCGGSTCLPFLPGVNHRFGICRWKPGSIDATGISIDDVVDA</sequence>
<keyword evidence="1" id="KW-0819">tRNA processing</keyword>
<gene>
    <name evidence="5" type="ORF">HMN09_01247600</name>
</gene>
<reference evidence="5" key="1">
    <citation type="submission" date="2020-05" db="EMBL/GenBank/DDBJ databases">
        <title>Mycena genomes resolve the evolution of fungal bioluminescence.</title>
        <authorList>
            <person name="Tsai I.J."/>
        </authorList>
    </citation>
    <scope>NUCLEOTIDE SEQUENCE</scope>
    <source>
        <strain evidence="5">110903Hualien_Pintung</strain>
    </source>
</reference>
<dbReference type="PANTHER" id="PTHR11079:SF156">
    <property type="entry name" value="INACTIVE TRNA-SPECIFIC ADENOSINE DEAMINASE-LIKE PROTEIN 3-RELATED"/>
    <property type="match status" value="1"/>
</dbReference>
<evidence type="ECO:0000256" key="1">
    <source>
        <dbReference type="ARBA" id="ARBA00022694"/>
    </source>
</evidence>
<dbReference type="AlphaFoldDB" id="A0A8H6S597"/>
<comment type="similarity">
    <text evidence="2">Belongs to the cytidine and deoxycytidylate deaminase family. ADAT3 subfamily.</text>
</comment>
<feature type="domain" description="SET" evidence="3">
    <location>
        <begin position="2"/>
        <end position="127"/>
    </location>
</feature>
<dbReference type="InterPro" id="IPR002125">
    <property type="entry name" value="CMP_dCMP_dom"/>
</dbReference>
<comment type="caution">
    <text evidence="5">The sequence shown here is derived from an EMBL/GenBank/DDBJ whole genome shotgun (WGS) entry which is preliminary data.</text>
</comment>
<dbReference type="InterPro" id="IPR046341">
    <property type="entry name" value="SET_dom_sf"/>
</dbReference>
<dbReference type="GO" id="GO:0005737">
    <property type="term" value="C:cytoplasm"/>
    <property type="evidence" value="ECO:0007669"/>
    <property type="project" value="TreeGrafter"/>
</dbReference>
<dbReference type="SMART" id="SM00317">
    <property type="entry name" value="SET"/>
    <property type="match status" value="1"/>
</dbReference>
<name>A0A8H6S597_MYCCL</name>
<dbReference type="CDD" id="cd01285">
    <property type="entry name" value="nucleoside_deaminase"/>
    <property type="match status" value="1"/>
</dbReference>
<evidence type="ECO:0000259" key="3">
    <source>
        <dbReference type="PROSITE" id="PS50280"/>
    </source>
</evidence>
<protein>
    <submittedName>
        <fullName evidence="5">Histone-lysine methyltransferase Set7</fullName>
    </submittedName>
</protein>